<dbReference type="Pfam" id="PF21729">
    <property type="entry name" value="IRX15_IRX15L_GXM"/>
    <property type="match status" value="1"/>
</dbReference>
<keyword evidence="2 5" id="KW-0812">Transmembrane</keyword>
<organism evidence="6 7">
    <name type="scientific">Zingiber officinale</name>
    <name type="common">Ginger</name>
    <name type="synonym">Amomum zingiber</name>
    <dbReference type="NCBI Taxonomy" id="94328"/>
    <lineage>
        <taxon>Eukaryota</taxon>
        <taxon>Viridiplantae</taxon>
        <taxon>Streptophyta</taxon>
        <taxon>Embryophyta</taxon>
        <taxon>Tracheophyta</taxon>
        <taxon>Spermatophyta</taxon>
        <taxon>Magnoliopsida</taxon>
        <taxon>Liliopsida</taxon>
        <taxon>Zingiberales</taxon>
        <taxon>Zingiberaceae</taxon>
        <taxon>Zingiber</taxon>
    </lineage>
</organism>
<evidence type="ECO:0000256" key="5">
    <source>
        <dbReference type="SAM" id="Phobius"/>
    </source>
</evidence>
<evidence type="ECO:0000256" key="4">
    <source>
        <dbReference type="ARBA" id="ARBA00023136"/>
    </source>
</evidence>
<name>A0A8J5M6N0_ZINOF</name>
<evidence type="ECO:0008006" key="8">
    <source>
        <dbReference type="Google" id="ProtNLM"/>
    </source>
</evidence>
<comment type="caution">
    <text evidence="6">The sequence shown here is derived from an EMBL/GenBank/DDBJ whole genome shotgun (WGS) entry which is preliminary data.</text>
</comment>
<keyword evidence="3 5" id="KW-1133">Transmembrane helix</keyword>
<dbReference type="Proteomes" id="UP000734854">
    <property type="component" value="Unassembled WGS sequence"/>
</dbReference>
<sequence>MLQFYVSNRLPSTHHKTPCRCPKLSQANQSSEMKLKSSNSAGKPKLLFLGFVVAVFLLFFLLPSNNSSSSVANRSPASGDQRDGCAKIPPSLAHSIIHYATLNITPQQTLEEVSVTARVLQRRSPCNFLVFGLGHDSLMWSALNHGGRTVFLEEDEQWIARVTKKSPTLEAYHVRYGTKVREAEELMEKGKSSDCTGAVAEEAGGGASSRPSGCELALTDLPSAFYEVEWDVIMVDAPTGYVADAPGRMGAIYTAGMVARGRSAGGTTDVMVHDVDRAVEDRFSMAFLCGGYMKEEVGKLRHFTIPSHRGSPGIKFCP</sequence>
<evidence type="ECO:0000256" key="2">
    <source>
        <dbReference type="ARBA" id="ARBA00022692"/>
    </source>
</evidence>
<keyword evidence="4 5" id="KW-0472">Membrane</keyword>
<dbReference type="GO" id="GO:0000139">
    <property type="term" value="C:Golgi membrane"/>
    <property type="evidence" value="ECO:0007669"/>
    <property type="project" value="UniProtKB-SubCell"/>
</dbReference>
<dbReference type="GO" id="GO:0045492">
    <property type="term" value="P:xylan biosynthetic process"/>
    <property type="evidence" value="ECO:0007669"/>
    <property type="project" value="InterPro"/>
</dbReference>
<evidence type="ECO:0000256" key="1">
    <source>
        <dbReference type="ARBA" id="ARBA00004194"/>
    </source>
</evidence>
<dbReference type="AlphaFoldDB" id="A0A8J5M6N0"/>
<dbReference type="EMBL" id="JACMSC010000001">
    <property type="protein sequence ID" value="KAG6535500.1"/>
    <property type="molecule type" value="Genomic_DNA"/>
</dbReference>
<dbReference type="NCBIfam" id="TIGR01627">
    <property type="entry name" value="A_thal_3515"/>
    <property type="match status" value="1"/>
</dbReference>
<evidence type="ECO:0000256" key="3">
    <source>
        <dbReference type="ARBA" id="ARBA00022989"/>
    </source>
</evidence>
<protein>
    <recommendedName>
        <fullName evidence="8">Polysaccharide biosynthesis domain-containing protein</fullName>
    </recommendedName>
</protein>
<keyword evidence="7" id="KW-1185">Reference proteome</keyword>
<dbReference type="InterPro" id="IPR006514">
    <property type="entry name" value="IRX15/GXM/AGM"/>
</dbReference>
<accession>A0A8J5M6N0</accession>
<reference evidence="6 7" key="1">
    <citation type="submission" date="2020-08" db="EMBL/GenBank/DDBJ databases">
        <title>Plant Genome Project.</title>
        <authorList>
            <person name="Zhang R.-G."/>
        </authorList>
    </citation>
    <scope>NUCLEOTIDE SEQUENCE [LARGE SCALE GENOMIC DNA]</scope>
    <source>
        <tissue evidence="6">Rhizome</tissue>
    </source>
</reference>
<comment type="subcellular location">
    <subcellularLocation>
        <location evidence="1">Golgi apparatus membrane</location>
        <topology evidence="1">Single-pass membrane protein</topology>
    </subcellularLocation>
</comment>
<proteinExistence type="predicted"/>
<evidence type="ECO:0000313" key="7">
    <source>
        <dbReference type="Proteomes" id="UP000734854"/>
    </source>
</evidence>
<evidence type="ECO:0000313" key="6">
    <source>
        <dbReference type="EMBL" id="KAG6535500.1"/>
    </source>
</evidence>
<gene>
    <name evidence="6" type="ORF">ZIOFF_000500</name>
</gene>
<dbReference type="PANTHER" id="PTHR31444">
    <property type="entry name" value="OS11G0490100 PROTEIN"/>
    <property type="match status" value="1"/>
</dbReference>
<feature type="transmembrane region" description="Helical" evidence="5">
    <location>
        <begin position="46"/>
        <end position="64"/>
    </location>
</feature>